<dbReference type="AlphaFoldDB" id="A0A0X1T7J4"/>
<dbReference type="RefSeq" id="WP_060783760.1">
    <property type="nucleotide sequence ID" value="NZ_CP014135.1"/>
</dbReference>
<evidence type="ECO:0000313" key="2">
    <source>
        <dbReference type="Proteomes" id="UP000063229"/>
    </source>
</evidence>
<dbReference type="EMBL" id="CP014135">
    <property type="protein sequence ID" value="AMB87769.1"/>
    <property type="molecule type" value="Genomic_DNA"/>
</dbReference>
<evidence type="ECO:0000313" key="1">
    <source>
        <dbReference type="EMBL" id="AMB87769.1"/>
    </source>
</evidence>
<name>A0A0X1T7J4_PSEAA</name>
<reference evidence="1 2" key="1">
    <citation type="submission" date="2016-01" db="EMBL/GenBank/DDBJ databases">
        <authorList>
            <person name="McClelland M."/>
            <person name="Jain A."/>
            <person name="Saraogi P."/>
            <person name="Mendelson R."/>
            <person name="Westerman R."/>
            <person name="SanMiguel P."/>
            <person name="Csonka L."/>
        </authorList>
    </citation>
    <scope>NUCLEOTIDE SEQUENCE [LARGE SCALE GENOMIC DNA]</scope>
    <source>
        <strain evidence="1 2">NCPPB 2472</strain>
    </source>
</reference>
<dbReference type="Proteomes" id="UP000063229">
    <property type="component" value="Chromosome"/>
</dbReference>
<accession>A0A0X1T7J4</accession>
<protein>
    <submittedName>
        <fullName evidence="1">Uncharacterized protein</fullName>
    </submittedName>
</protein>
<proteinExistence type="predicted"/>
<gene>
    <name evidence="1" type="ORF">AWM79_21790</name>
</gene>
<sequence length="366" mass="39909">MLESFTWNPQENQNYSLPGTNEISLPSFNKDPAKSFSMTPPAGTLTLLSSESSEWGGSFDATLPPSEINLSNSTLIMRAVPNQPTDIVDFSIGPYIPKMIPHPLVIFVISDSSFEAKNFNTIKAGGPASLVIGMAAAIHLDLTLKGTSLYQVECLNYASTKKMQVMGCSTAKIRAEDILLTFSQYNISRSSQPSSQPLSQPDHYSLNVEATTGTITLAETGMVFSEKAWGKLKSTNIILRKNIGIAVNDDASVTFVTDLVSFYDVATTAQFSIADNANITFQTYSGGYPFDFKNEKLVYPEGLFNLQKNCKGKIILYGIGSAFDKSVMLNKKIVAVDGVPQSDDKMVNFEYVRGEGNTQNMVLSLK</sequence>
<organism evidence="1 2">
    <name type="scientific">Pseudomonas agarici</name>
    <dbReference type="NCBI Taxonomy" id="46677"/>
    <lineage>
        <taxon>Bacteria</taxon>
        <taxon>Pseudomonadati</taxon>
        <taxon>Pseudomonadota</taxon>
        <taxon>Gammaproteobacteria</taxon>
        <taxon>Pseudomonadales</taxon>
        <taxon>Pseudomonadaceae</taxon>
        <taxon>Pseudomonas</taxon>
    </lineage>
</organism>
<dbReference type="KEGG" id="pagb:AWM79_21790"/>
<keyword evidence="2" id="KW-1185">Reference proteome</keyword>